<organism evidence="2 3">
    <name type="scientific">Elysia marginata</name>
    <dbReference type="NCBI Taxonomy" id="1093978"/>
    <lineage>
        <taxon>Eukaryota</taxon>
        <taxon>Metazoa</taxon>
        <taxon>Spiralia</taxon>
        <taxon>Lophotrochozoa</taxon>
        <taxon>Mollusca</taxon>
        <taxon>Gastropoda</taxon>
        <taxon>Heterobranchia</taxon>
        <taxon>Euthyneura</taxon>
        <taxon>Panpulmonata</taxon>
        <taxon>Sacoglossa</taxon>
        <taxon>Placobranchoidea</taxon>
        <taxon>Plakobranchidae</taxon>
        <taxon>Elysia</taxon>
    </lineage>
</organism>
<dbReference type="PANTHER" id="PTHR33064:SF37">
    <property type="entry name" value="RIBONUCLEASE H"/>
    <property type="match status" value="1"/>
</dbReference>
<accession>A0AAV4G139</accession>
<sequence>MKGEKYFTKFDLTKWYWQIPRAEESKAYTAFKTSRGLMEFNYMPFGLSTAACTFHKAMVKTQSGFQFVASYFDDVLIFSASRDLARSRLHSQT</sequence>
<comment type="caution">
    <text evidence="2">The sequence shown here is derived from an EMBL/GenBank/DDBJ whole genome shotgun (WGS) entry which is preliminary data.</text>
</comment>
<gene>
    <name evidence="2" type="ORF">ElyMa_004019700</name>
</gene>
<reference evidence="2 3" key="1">
    <citation type="journal article" date="2021" name="Elife">
        <title>Chloroplast acquisition without the gene transfer in kleptoplastic sea slugs, Plakobranchus ocellatus.</title>
        <authorList>
            <person name="Maeda T."/>
            <person name="Takahashi S."/>
            <person name="Yoshida T."/>
            <person name="Shimamura S."/>
            <person name="Takaki Y."/>
            <person name="Nagai Y."/>
            <person name="Toyoda A."/>
            <person name="Suzuki Y."/>
            <person name="Arimoto A."/>
            <person name="Ishii H."/>
            <person name="Satoh N."/>
            <person name="Nishiyama T."/>
            <person name="Hasebe M."/>
            <person name="Maruyama T."/>
            <person name="Minagawa J."/>
            <person name="Obokata J."/>
            <person name="Shigenobu S."/>
        </authorList>
    </citation>
    <scope>NUCLEOTIDE SEQUENCE [LARGE SCALE GENOMIC DNA]</scope>
</reference>
<protein>
    <submittedName>
        <fullName evidence="2">Reverse transcriptase</fullName>
    </submittedName>
</protein>
<dbReference type="PROSITE" id="PS50878">
    <property type="entry name" value="RT_POL"/>
    <property type="match status" value="1"/>
</dbReference>
<dbReference type="EMBL" id="BMAT01008175">
    <property type="protein sequence ID" value="GFR79417.1"/>
    <property type="molecule type" value="Genomic_DNA"/>
</dbReference>
<dbReference type="PANTHER" id="PTHR33064">
    <property type="entry name" value="POL PROTEIN"/>
    <property type="match status" value="1"/>
</dbReference>
<keyword evidence="2" id="KW-0695">RNA-directed DNA polymerase</keyword>
<evidence type="ECO:0000313" key="3">
    <source>
        <dbReference type="Proteomes" id="UP000762676"/>
    </source>
</evidence>
<keyword evidence="2" id="KW-0548">Nucleotidyltransferase</keyword>
<dbReference type="AlphaFoldDB" id="A0AAV4G139"/>
<dbReference type="GO" id="GO:0003964">
    <property type="term" value="F:RNA-directed DNA polymerase activity"/>
    <property type="evidence" value="ECO:0007669"/>
    <property type="project" value="UniProtKB-KW"/>
</dbReference>
<evidence type="ECO:0000313" key="2">
    <source>
        <dbReference type="EMBL" id="GFR79417.1"/>
    </source>
</evidence>
<dbReference type="Gene3D" id="3.30.70.270">
    <property type="match status" value="1"/>
</dbReference>
<dbReference type="Gene3D" id="3.10.10.10">
    <property type="entry name" value="HIV Type 1 Reverse Transcriptase, subunit A, domain 1"/>
    <property type="match status" value="1"/>
</dbReference>
<keyword evidence="3" id="KW-1185">Reference proteome</keyword>
<dbReference type="InterPro" id="IPR043128">
    <property type="entry name" value="Rev_trsase/Diguanyl_cyclase"/>
</dbReference>
<dbReference type="InterPro" id="IPR000477">
    <property type="entry name" value="RT_dom"/>
</dbReference>
<dbReference type="InterPro" id="IPR043502">
    <property type="entry name" value="DNA/RNA_pol_sf"/>
</dbReference>
<feature type="domain" description="Reverse transcriptase" evidence="1">
    <location>
        <begin position="1"/>
        <end position="93"/>
    </location>
</feature>
<dbReference type="InterPro" id="IPR051320">
    <property type="entry name" value="Viral_Replic_Matur_Polypro"/>
</dbReference>
<evidence type="ECO:0000259" key="1">
    <source>
        <dbReference type="PROSITE" id="PS50878"/>
    </source>
</evidence>
<proteinExistence type="predicted"/>
<dbReference type="Pfam" id="PF00078">
    <property type="entry name" value="RVT_1"/>
    <property type="match status" value="1"/>
</dbReference>
<dbReference type="SUPFAM" id="SSF56672">
    <property type="entry name" value="DNA/RNA polymerases"/>
    <property type="match status" value="1"/>
</dbReference>
<dbReference type="Proteomes" id="UP000762676">
    <property type="component" value="Unassembled WGS sequence"/>
</dbReference>
<dbReference type="CDD" id="cd01647">
    <property type="entry name" value="RT_LTR"/>
    <property type="match status" value="1"/>
</dbReference>
<name>A0AAV4G139_9GAST</name>
<keyword evidence="2" id="KW-0808">Transferase</keyword>